<dbReference type="STRING" id="118168.MC7420_1157"/>
<feature type="domain" description="Transglutaminase-like" evidence="3">
    <location>
        <begin position="506"/>
        <end position="577"/>
    </location>
</feature>
<keyword evidence="5" id="KW-1185">Reference proteome</keyword>
<dbReference type="SMART" id="SM00460">
    <property type="entry name" value="TGc"/>
    <property type="match status" value="1"/>
</dbReference>
<dbReference type="AlphaFoldDB" id="B4VXG0"/>
<proteinExistence type="predicted"/>
<dbReference type="Pfam" id="PF13559">
    <property type="entry name" value="DUF4129"/>
    <property type="match status" value="1"/>
</dbReference>
<evidence type="ECO:0000256" key="2">
    <source>
        <dbReference type="SAM" id="Phobius"/>
    </source>
</evidence>
<dbReference type="eggNOG" id="COG1305">
    <property type="taxonomic scope" value="Bacteria"/>
</dbReference>
<feature type="transmembrane region" description="Helical" evidence="2">
    <location>
        <begin position="154"/>
        <end position="175"/>
    </location>
</feature>
<dbReference type="InterPro" id="IPR002931">
    <property type="entry name" value="Transglutaminase-like"/>
</dbReference>
<evidence type="ECO:0000256" key="1">
    <source>
        <dbReference type="SAM" id="MobiDB-lite"/>
    </source>
</evidence>
<protein>
    <submittedName>
        <fullName evidence="4">Transglutaminase-like superfamily protein</fullName>
    </submittedName>
</protein>
<dbReference type="InterPro" id="IPR038765">
    <property type="entry name" value="Papain-like_cys_pep_sf"/>
</dbReference>
<name>B4VXG0_9CYAN</name>
<keyword evidence="2" id="KW-1133">Transmembrane helix</keyword>
<keyword evidence="2" id="KW-0812">Transmembrane</keyword>
<evidence type="ECO:0000313" key="5">
    <source>
        <dbReference type="Proteomes" id="UP000003835"/>
    </source>
</evidence>
<accession>B4VXG0</accession>
<dbReference type="Proteomes" id="UP000003835">
    <property type="component" value="Unassembled WGS sequence"/>
</dbReference>
<dbReference type="Gene3D" id="3.10.620.30">
    <property type="match status" value="1"/>
</dbReference>
<dbReference type="InterPro" id="IPR025403">
    <property type="entry name" value="TgpA-like_C"/>
</dbReference>
<dbReference type="EMBL" id="DS989858">
    <property type="protein sequence ID" value="EDX73361.1"/>
    <property type="molecule type" value="Genomic_DNA"/>
</dbReference>
<feature type="transmembrane region" description="Helical" evidence="2">
    <location>
        <begin position="78"/>
        <end position="96"/>
    </location>
</feature>
<feature type="transmembrane region" description="Helical" evidence="2">
    <location>
        <begin position="196"/>
        <end position="219"/>
    </location>
</feature>
<feature type="transmembrane region" description="Helical" evidence="2">
    <location>
        <begin position="632"/>
        <end position="661"/>
    </location>
</feature>
<dbReference type="Pfam" id="PF01841">
    <property type="entry name" value="Transglut_core"/>
    <property type="match status" value="1"/>
</dbReference>
<reference evidence="4 5" key="1">
    <citation type="submission" date="2008-07" db="EMBL/GenBank/DDBJ databases">
        <authorList>
            <person name="Tandeau de Marsac N."/>
            <person name="Ferriera S."/>
            <person name="Johnson J."/>
            <person name="Kravitz S."/>
            <person name="Beeson K."/>
            <person name="Sutton G."/>
            <person name="Rogers Y.-H."/>
            <person name="Friedman R."/>
            <person name="Frazier M."/>
            <person name="Venter J.C."/>
        </authorList>
    </citation>
    <scope>NUCLEOTIDE SEQUENCE [LARGE SCALE GENOMIC DNA]</scope>
    <source>
        <strain evidence="4 5">PCC 7420</strain>
    </source>
</reference>
<evidence type="ECO:0000259" key="3">
    <source>
        <dbReference type="SMART" id="SM00460"/>
    </source>
</evidence>
<keyword evidence="2" id="KW-0472">Membrane</keyword>
<gene>
    <name evidence="4" type="ORF">MC7420_1157</name>
</gene>
<feature type="transmembrane region" description="Helical" evidence="2">
    <location>
        <begin position="131"/>
        <end position="148"/>
    </location>
</feature>
<dbReference type="PANTHER" id="PTHR42736:SF1">
    <property type="entry name" value="PROTEIN-GLUTAMINE GAMMA-GLUTAMYLTRANSFERASE"/>
    <property type="match status" value="1"/>
</dbReference>
<dbReference type="InterPro" id="IPR052901">
    <property type="entry name" value="Bact_TGase-like"/>
</dbReference>
<dbReference type="SUPFAM" id="SSF54001">
    <property type="entry name" value="Cysteine proteinases"/>
    <property type="match status" value="1"/>
</dbReference>
<dbReference type="HOGENOM" id="CLU_369128_0_0_3"/>
<sequence length="765" mass="86705">MQRIRRLPGLNQVWQRLGAMPLPQTEDSIGLRVLVQGLVIVGIIATDIAAETQMSVWAVPLSILGATWSWYRRRHRNIAVKFFLAIGMLIAMGVFFNNLLASLNDTRLVLAELLIQVQVLHSFDLPRRKDLGYSMVIGLILLGVAGTLSQTLAFAPLLLIFLAIALPTLILDYQSRIGLSPKRKTSRKKAKRSSPLSLRRLSIFLLVVIALGLGIFALMPRFPGYQLQTFPVSAPLDWDDLDGDTGNVNNPGYVSEGEGEGSGGEGTSPSQGAGEMDETFYYGFGNQINQNLRGALKPKVVLRVRSQAPGFWRVQAFDQYTGQGWELSREDQVLDVTRPPWSYRFALYPTSFNLGRTKRVIQSYTAVSELPNIIPALSYPKSLYFPTREVAIDTEGSLRSPLALLEGLTYTVVSEVPVRDRTRLQQAPETYPDNIQKYYLDVPPEIADKVREKTEQLLATSSNPLTSSYEKALYLAQALKQRYRIPDNPFGLPYLQEDEDLVEAFLFNYEGGYPDHFSTTLTIMLRSIGIPARLVVGFGTGQFNPFTGLYVVKNTDAYAMTEVYFPNYGWFAFDPIPGHEIVPQSVEDTATFSVLRQFWQWVAGWLPSPVSNFIGELWNLVVGSLLRLIVRLWVIFSSGWMGLFGGLIFAIALGFVGWLSWVQWQTWRYRRWLGKLPPMERLYQQMLKVLKARGYIKHPAQTPLEYAKVMRQQQSSESATVIDDISQAYVRWRYGKQTPNIDELRQRLRQWIKTTARLSNRSLRR</sequence>
<dbReference type="Pfam" id="PF11992">
    <property type="entry name" value="TgpA_N"/>
    <property type="match status" value="1"/>
</dbReference>
<dbReference type="PANTHER" id="PTHR42736">
    <property type="entry name" value="PROTEIN-GLUTAMINE GAMMA-GLUTAMYLTRANSFERASE"/>
    <property type="match status" value="1"/>
</dbReference>
<organism evidence="4 5">
    <name type="scientific">Coleofasciculus chthonoplastes PCC 7420</name>
    <dbReference type="NCBI Taxonomy" id="118168"/>
    <lineage>
        <taxon>Bacteria</taxon>
        <taxon>Bacillati</taxon>
        <taxon>Cyanobacteriota</taxon>
        <taxon>Cyanophyceae</taxon>
        <taxon>Coleofasciculales</taxon>
        <taxon>Coleofasciculaceae</taxon>
        <taxon>Coleofasciculus</taxon>
    </lineage>
</organism>
<evidence type="ECO:0000313" key="4">
    <source>
        <dbReference type="EMBL" id="EDX73361.1"/>
    </source>
</evidence>
<feature type="transmembrane region" description="Helical" evidence="2">
    <location>
        <begin position="29"/>
        <end position="48"/>
    </location>
</feature>
<feature type="region of interest" description="Disordered" evidence="1">
    <location>
        <begin position="247"/>
        <end position="272"/>
    </location>
</feature>
<dbReference type="InterPro" id="IPR021878">
    <property type="entry name" value="TgpA_N"/>
</dbReference>